<dbReference type="EC" id="2.5.1.39" evidence="12"/>
<keyword evidence="12" id="KW-0999">Mitochondrion inner membrane</keyword>
<dbReference type="PROSITE" id="PS00943">
    <property type="entry name" value="UBIA"/>
    <property type="match status" value="1"/>
</dbReference>
<evidence type="ECO:0000256" key="12">
    <source>
        <dbReference type="HAMAP-Rule" id="MF_03189"/>
    </source>
</evidence>
<dbReference type="Pfam" id="PF01040">
    <property type="entry name" value="UbiA"/>
    <property type="match status" value="1"/>
</dbReference>
<keyword evidence="12" id="KW-0831">Ubiquinone biosynthesis</keyword>
<dbReference type="FunFam" id="1.20.120.1780:FF:000001">
    <property type="entry name" value="4-hydroxybenzoate octaprenyltransferase"/>
    <property type="match status" value="1"/>
</dbReference>
<organism evidence="13">
    <name type="scientific">Lithospermum erythrorhizon</name>
    <name type="common">Purple gromwell</name>
    <name type="synonym">Lithospermum officinale var. erythrorhizon</name>
    <dbReference type="NCBI Taxonomy" id="34254"/>
    <lineage>
        <taxon>Eukaryota</taxon>
        <taxon>Viridiplantae</taxon>
        <taxon>Streptophyta</taxon>
        <taxon>Embryophyta</taxon>
        <taxon>Tracheophyta</taxon>
        <taxon>Spermatophyta</taxon>
        <taxon>Magnoliopsida</taxon>
        <taxon>eudicotyledons</taxon>
        <taxon>Gunneridae</taxon>
        <taxon>Pentapetalae</taxon>
        <taxon>asterids</taxon>
        <taxon>lamiids</taxon>
        <taxon>Boraginales</taxon>
        <taxon>Boraginaceae</taxon>
        <taxon>Boraginoideae</taxon>
        <taxon>Lithospermeae</taxon>
        <taxon>Lithospermum</taxon>
    </lineage>
</organism>
<dbReference type="PANTHER" id="PTHR11048">
    <property type="entry name" value="PRENYLTRANSFERASES"/>
    <property type="match status" value="1"/>
</dbReference>
<feature type="transmembrane region" description="Helical" evidence="12">
    <location>
        <begin position="178"/>
        <end position="198"/>
    </location>
</feature>
<comment type="catalytic activity">
    <reaction evidence="12">
        <text>an all-trans-polyprenyl diphosphate + 4-hydroxybenzoate = a 4-hydroxy-3-(all-trans-polyprenyl)benzoate + diphosphate</text>
        <dbReference type="Rhea" id="RHEA:44504"/>
        <dbReference type="Rhea" id="RHEA-COMP:9514"/>
        <dbReference type="Rhea" id="RHEA-COMP:9564"/>
        <dbReference type="ChEBI" id="CHEBI:17879"/>
        <dbReference type="ChEBI" id="CHEBI:33019"/>
        <dbReference type="ChEBI" id="CHEBI:58914"/>
        <dbReference type="ChEBI" id="CHEBI:78396"/>
        <dbReference type="EC" id="2.5.1.39"/>
    </reaction>
</comment>
<evidence type="ECO:0000256" key="7">
    <source>
        <dbReference type="ARBA" id="ARBA00022842"/>
    </source>
</evidence>
<comment type="pathway">
    <text evidence="12">Cofactor biosynthesis; ubiquinone biosynthesis.</text>
</comment>
<dbReference type="GO" id="GO:0005789">
    <property type="term" value="C:endoplasmic reticulum membrane"/>
    <property type="evidence" value="ECO:0007669"/>
    <property type="project" value="UniProtKB-SubCell"/>
</dbReference>
<comment type="function">
    <text evidence="12">Catalyzes the prenylation of para-hydroxybenzoate (PHB) with an all-trans polyprenyl group. Mediates the second step in the final reaction sequence of coenzyme Q (CoQ) biosynthesis, which is the condensation of the polyisoprenoid side chain with PHB, generating the first membrane-bound Q intermediate.</text>
</comment>
<dbReference type="NCBIfam" id="TIGR01474">
    <property type="entry name" value="ubiA_proteo"/>
    <property type="match status" value="1"/>
</dbReference>
<dbReference type="GO" id="GO:0008412">
    <property type="term" value="F:4-hydroxybenzoate polyprenyltransferase activity"/>
    <property type="evidence" value="ECO:0007669"/>
    <property type="project" value="UniProtKB-EC"/>
</dbReference>
<feature type="transmembrane region" description="Helical" evidence="12">
    <location>
        <begin position="327"/>
        <end position="345"/>
    </location>
</feature>
<evidence type="ECO:0000256" key="1">
    <source>
        <dbReference type="ARBA" id="ARBA00001946"/>
    </source>
</evidence>
<dbReference type="InterPro" id="IPR000537">
    <property type="entry name" value="UbiA_prenyltransferase"/>
</dbReference>
<keyword evidence="5 12" id="KW-0812">Transmembrane</keyword>
<keyword evidence="7" id="KW-0460">Magnesium</keyword>
<evidence type="ECO:0000256" key="10">
    <source>
        <dbReference type="ARBA" id="ARBA00050283"/>
    </source>
</evidence>
<evidence type="ECO:0000313" key="13">
    <source>
        <dbReference type="EMBL" id="QDM39196.1"/>
    </source>
</evidence>
<keyword evidence="12" id="KW-0496">Mitochondrion</keyword>
<keyword evidence="6" id="KW-0256">Endoplasmic reticulum</keyword>
<feature type="transmembrane region" description="Helical" evidence="12">
    <location>
        <begin position="254"/>
        <end position="271"/>
    </location>
</feature>
<dbReference type="GO" id="GO:0005743">
    <property type="term" value="C:mitochondrial inner membrane"/>
    <property type="evidence" value="ECO:0007669"/>
    <property type="project" value="UniProtKB-SubCell"/>
</dbReference>
<evidence type="ECO:0000256" key="11">
    <source>
        <dbReference type="ARBA" id="ARBA00053039"/>
    </source>
</evidence>
<feature type="transmembrane region" description="Helical" evidence="12">
    <location>
        <begin position="137"/>
        <end position="157"/>
    </location>
</feature>
<evidence type="ECO:0000256" key="2">
    <source>
        <dbReference type="ARBA" id="ARBA00004477"/>
    </source>
</evidence>
<feature type="transmembrane region" description="Helical" evidence="12">
    <location>
        <begin position="357"/>
        <end position="377"/>
    </location>
</feature>
<dbReference type="UniPathway" id="UPA00232"/>
<comment type="subcellular location">
    <subcellularLocation>
        <location evidence="2">Endoplasmic reticulum membrane</location>
        <topology evidence="2">Multi-pass membrane protein</topology>
    </subcellularLocation>
    <subcellularLocation>
        <location evidence="12">Mitochondrion inner membrane</location>
        <topology evidence="12">Multi-pass membrane protein</topology>
        <orientation evidence="12">Matrix side</orientation>
    </subcellularLocation>
</comment>
<comment type="similarity">
    <text evidence="3 12">Belongs to the UbiA prenyltransferase family.</text>
</comment>
<protein>
    <recommendedName>
        <fullName evidence="12">4-hydroxybenzoate polyprenyltransferase, mitochondrial</fullName>
        <shortName evidence="12">4-HB polyprenyltransferase</shortName>
        <ecNumber evidence="12">2.5.1.39</ecNumber>
    </recommendedName>
    <alternativeName>
        <fullName evidence="12">Para-hydroxybenzoate--polyprenyltransferase</fullName>
        <shortName evidence="12">PHB:PPT</shortName>
        <shortName evidence="12">PHB:polyprenyltransferase</shortName>
    </alternativeName>
</protein>
<name>A0A515L549_LITER</name>
<dbReference type="InterPro" id="IPR030470">
    <property type="entry name" value="UbiA_prenylTrfase_CS"/>
</dbReference>
<dbReference type="FunFam" id="1.10.357.140:FF:000003">
    <property type="entry name" value="4-hydroxybenzoate polyprenyltransferase, mitochondrial"/>
    <property type="match status" value="1"/>
</dbReference>
<dbReference type="HAMAP" id="MF_01635">
    <property type="entry name" value="UbiA"/>
    <property type="match status" value="1"/>
</dbReference>
<sequence length="378" mass="42075">MALSNFPQIHFRNNINLDISYYHSPLLSSLTLKRSQSIVSSKNCLTILKLTNNFDESRLNSNSSCRPSSIVRSAISEKTSGATGDWVDLYLPENVRSYARLARVEKPIGSWLLAWPFAWSLALAADQGSFPDMKMLSIFSLWAVAIRGAACTINDYFDRDIDNKVERTRNRPMACGDVTPNEGLLFFFIQVLFGLGPLLSTNTISGILGLLHVPSVVAYPLMKRLTYWPQAFLGFMFNWGVLLGWSVVKGSLDPAVLIPLYVGCFFWTLIYDTIYAHQDKKDDVKIGVKSTAVLLGESTKPWLTVFGITCITCFAISGLNADIGYSFYPLLGIAACHLAWQIWTTDLSSPTDCNNKFVSNIWFGAIIFSAIMIGRLLP</sequence>
<feature type="transmembrane region" description="Helical" evidence="12">
    <location>
        <begin position="302"/>
        <end position="321"/>
    </location>
</feature>
<comment type="cofactor">
    <cofactor evidence="1 12">
        <name>Mg(2+)</name>
        <dbReference type="ChEBI" id="CHEBI:18420"/>
    </cofactor>
</comment>
<dbReference type="GO" id="GO:0006744">
    <property type="term" value="P:ubiquinone biosynthetic process"/>
    <property type="evidence" value="ECO:0007669"/>
    <property type="project" value="UniProtKB-UniRule"/>
</dbReference>
<evidence type="ECO:0000256" key="8">
    <source>
        <dbReference type="ARBA" id="ARBA00022989"/>
    </source>
</evidence>
<keyword evidence="12" id="KW-0414">Isoprene biosynthesis</keyword>
<evidence type="ECO:0000256" key="4">
    <source>
        <dbReference type="ARBA" id="ARBA00022679"/>
    </source>
</evidence>
<dbReference type="PANTHER" id="PTHR11048:SF28">
    <property type="entry name" value="4-HYDROXYBENZOATE POLYPRENYLTRANSFERASE, MITOCHONDRIAL"/>
    <property type="match status" value="1"/>
</dbReference>
<dbReference type="GO" id="GO:0102930">
    <property type="term" value="F:4-hydroxybenzoate geranyltransferase activity"/>
    <property type="evidence" value="ECO:0007669"/>
    <property type="project" value="UniProtKB-EC"/>
</dbReference>
<feature type="transmembrane region" description="Helical" evidence="12">
    <location>
        <begin position="231"/>
        <end position="248"/>
    </location>
</feature>
<evidence type="ECO:0000256" key="3">
    <source>
        <dbReference type="ARBA" id="ARBA00005985"/>
    </source>
</evidence>
<dbReference type="InterPro" id="IPR006370">
    <property type="entry name" value="HB_polyprenyltransferase-like"/>
</dbReference>
<reference evidence="13" key="1">
    <citation type="journal article" date="2019" name="Front. Plant Sci.">
        <title>Evolutionary Developments in Plant Specialized Metabolism, Exemplified by Two Transferase Families.</title>
        <authorList>
            <person name="Kusano H."/>
            <person name="Li H."/>
            <person name="Minami H."/>
            <person name="Kato Y."/>
            <person name="Tabata H."/>
            <person name="Yazaki K."/>
        </authorList>
    </citation>
    <scope>NUCLEOTIDE SEQUENCE</scope>
</reference>
<evidence type="ECO:0000256" key="6">
    <source>
        <dbReference type="ARBA" id="ARBA00022824"/>
    </source>
</evidence>
<feature type="transmembrane region" description="Helical" evidence="12">
    <location>
        <begin position="108"/>
        <end position="125"/>
    </location>
</feature>
<keyword evidence="9 12" id="KW-0472">Membrane</keyword>
<dbReference type="CDD" id="cd13959">
    <property type="entry name" value="PT_UbiA_COQ2"/>
    <property type="match status" value="1"/>
</dbReference>
<keyword evidence="4 12" id="KW-0808">Transferase</keyword>
<dbReference type="GO" id="GO:0008299">
    <property type="term" value="P:isoprenoid biosynthetic process"/>
    <property type="evidence" value="ECO:0007669"/>
    <property type="project" value="UniProtKB-UniRule"/>
</dbReference>
<dbReference type="InterPro" id="IPR044878">
    <property type="entry name" value="UbiA_sf"/>
</dbReference>
<dbReference type="Gene3D" id="1.20.120.1780">
    <property type="entry name" value="UbiA prenyltransferase"/>
    <property type="match status" value="1"/>
</dbReference>
<dbReference type="EMBL" id="MK585553">
    <property type="protein sequence ID" value="QDM39196.1"/>
    <property type="molecule type" value="mRNA"/>
</dbReference>
<dbReference type="InterPro" id="IPR039653">
    <property type="entry name" value="Prenyltransferase"/>
</dbReference>
<comment type="function">
    <text evidence="11">Prenyltransferase involved in the biosynthesis of shikonin, a naphthoquinone secondary metabolite. Could accept only geranyl diphosphate and not dimethylallyl diphosphate, farnesyl diphosphate, or geranylgeranyl diphosphate as substrate.</text>
</comment>
<keyword evidence="8 12" id="KW-1133">Transmembrane helix</keyword>
<dbReference type="AlphaFoldDB" id="A0A515L549"/>
<evidence type="ECO:0000256" key="9">
    <source>
        <dbReference type="ARBA" id="ARBA00023136"/>
    </source>
</evidence>
<evidence type="ECO:0000256" key="5">
    <source>
        <dbReference type="ARBA" id="ARBA00022692"/>
    </source>
</evidence>
<comment type="catalytic activity">
    <reaction evidence="10">
        <text>4-hydroxybenzoate + (2E)-geranyl diphosphate = 3-geranyl-4-hydroxybenzoate + diphosphate</text>
        <dbReference type="Rhea" id="RHEA:27854"/>
        <dbReference type="ChEBI" id="CHEBI:17879"/>
        <dbReference type="ChEBI" id="CHEBI:33019"/>
        <dbReference type="ChEBI" id="CHEBI:58057"/>
        <dbReference type="ChEBI" id="CHEBI:60878"/>
        <dbReference type="EC" id="2.5.1.93"/>
    </reaction>
</comment>
<dbReference type="Gene3D" id="1.10.357.140">
    <property type="entry name" value="UbiA prenyltransferase"/>
    <property type="match status" value="1"/>
</dbReference>
<accession>A0A515L549</accession>
<proteinExistence type="evidence at transcript level"/>